<keyword evidence="9" id="KW-1185">Reference proteome</keyword>
<evidence type="ECO:0000259" key="6">
    <source>
        <dbReference type="PROSITE" id="PS51898"/>
    </source>
</evidence>
<reference evidence="8 9" key="1">
    <citation type="submission" date="2011-09" db="EMBL/GenBank/DDBJ databases">
        <authorList>
            <consortium name="US DOE Joint Genome Institute (JGI-PGF)"/>
            <person name="Lucas S."/>
            <person name="Han J."/>
            <person name="Lapidus A."/>
            <person name="Cheng J.-F."/>
            <person name="Goodwin L."/>
            <person name="Pitluck S."/>
            <person name="Peters L."/>
            <person name="Land M.L."/>
            <person name="Hauser L."/>
            <person name="Brambilla E."/>
            <person name="Klenk H.-P."/>
            <person name="Woyke T.J."/>
        </authorList>
    </citation>
    <scope>NUCLEOTIDE SEQUENCE [LARGE SCALE GENOMIC DNA]</scope>
    <source>
        <strain evidence="8 9">K62</strain>
    </source>
</reference>
<dbReference type="Proteomes" id="UP000005087">
    <property type="component" value="Chromosome"/>
</dbReference>
<dbReference type="InterPro" id="IPR050090">
    <property type="entry name" value="Tyrosine_recombinase_XerCD"/>
</dbReference>
<dbReference type="PANTHER" id="PTHR30349:SF64">
    <property type="entry name" value="PROPHAGE INTEGRASE INTD-RELATED"/>
    <property type="match status" value="1"/>
</dbReference>
<gene>
    <name evidence="8" type="ORF">SacglDRAFT_00403</name>
</gene>
<dbReference type="Gene3D" id="1.10.150.130">
    <property type="match status" value="1"/>
</dbReference>
<evidence type="ECO:0000256" key="1">
    <source>
        <dbReference type="ARBA" id="ARBA00008857"/>
    </source>
</evidence>
<comment type="similarity">
    <text evidence="1">Belongs to the 'phage' integrase family.</text>
</comment>
<feature type="domain" description="Tyr recombinase" evidence="6">
    <location>
        <begin position="179"/>
        <end position="387"/>
    </location>
</feature>
<reference evidence="9" key="2">
    <citation type="submission" date="2012-01" db="EMBL/GenBank/DDBJ databases">
        <title>Noncontiguous Finished sequence of chromosome of Saccharomonospora glauca K62.</title>
        <authorList>
            <consortium name="US DOE Joint Genome Institute"/>
            <person name="Lucas S."/>
            <person name="Han J."/>
            <person name="Lapidus A."/>
            <person name="Cheng J.-F."/>
            <person name="Goodwin L."/>
            <person name="Pitluck S."/>
            <person name="Peters L."/>
            <person name="Mikhailova N."/>
            <person name="Held B."/>
            <person name="Detter J.C."/>
            <person name="Han C."/>
            <person name="Tapia R."/>
            <person name="Land M."/>
            <person name="Hauser L."/>
            <person name="Kyrpides N."/>
            <person name="Ivanova N."/>
            <person name="Pagani I."/>
            <person name="Brambilla E.-M."/>
            <person name="Klenk H.-P."/>
            <person name="Woyke T."/>
        </authorList>
    </citation>
    <scope>NUCLEOTIDE SEQUENCE [LARGE SCALE GENOMIC DNA]</scope>
    <source>
        <strain evidence="9">K62</strain>
    </source>
</reference>
<organism evidence="8 9">
    <name type="scientific">Saccharomonospora glauca K62</name>
    <dbReference type="NCBI Taxonomy" id="928724"/>
    <lineage>
        <taxon>Bacteria</taxon>
        <taxon>Bacillati</taxon>
        <taxon>Actinomycetota</taxon>
        <taxon>Actinomycetes</taxon>
        <taxon>Pseudonocardiales</taxon>
        <taxon>Pseudonocardiaceae</taxon>
        <taxon>Saccharomonospora</taxon>
    </lineage>
</organism>
<dbReference type="GO" id="GO:0015074">
    <property type="term" value="P:DNA integration"/>
    <property type="evidence" value="ECO:0007669"/>
    <property type="project" value="UniProtKB-KW"/>
</dbReference>
<evidence type="ECO:0000256" key="2">
    <source>
        <dbReference type="ARBA" id="ARBA00022908"/>
    </source>
</evidence>
<dbReference type="GO" id="GO:0006310">
    <property type="term" value="P:DNA recombination"/>
    <property type="evidence" value="ECO:0007669"/>
    <property type="project" value="UniProtKB-KW"/>
</dbReference>
<accession>I1CXD4</accession>
<dbReference type="SUPFAM" id="SSF56349">
    <property type="entry name" value="DNA breaking-rejoining enzymes"/>
    <property type="match status" value="1"/>
</dbReference>
<proteinExistence type="inferred from homology"/>
<dbReference type="PROSITE" id="PS51898">
    <property type="entry name" value="TYR_RECOMBINASE"/>
    <property type="match status" value="1"/>
</dbReference>
<keyword evidence="2" id="KW-0229">DNA integration</keyword>
<evidence type="ECO:0000313" key="8">
    <source>
        <dbReference type="EMBL" id="EIE97358.1"/>
    </source>
</evidence>
<dbReference type="InterPro" id="IPR002104">
    <property type="entry name" value="Integrase_catalytic"/>
</dbReference>
<dbReference type="InterPro" id="IPR044068">
    <property type="entry name" value="CB"/>
</dbReference>
<keyword evidence="3 5" id="KW-0238">DNA-binding</keyword>
<dbReference type="PANTHER" id="PTHR30349">
    <property type="entry name" value="PHAGE INTEGRASE-RELATED"/>
    <property type="match status" value="1"/>
</dbReference>
<dbReference type="eggNOG" id="COG0582">
    <property type="taxonomic scope" value="Bacteria"/>
</dbReference>
<evidence type="ECO:0000259" key="7">
    <source>
        <dbReference type="PROSITE" id="PS51900"/>
    </source>
</evidence>
<keyword evidence="4" id="KW-0233">DNA recombination</keyword>
<dbReference type="HOGENOM" id="CLU_027562_17_5_11"/>
<dbReference type="InterPro" id="IPR010998">
    <property type="entry name" value="Integrase_recombinase_N"/>
</dbReference>
<name>I1CXD4_9PSEU</name>
<evidence type="ECO:0000256" key="4">
    <source>
        <dbReference type="ARBA" id="ARBA00023172"/>
    </source>
</evidence>
<dbReference type="Pfam" id="PF14659">
    <property type="entry name" value="Phage_int_SAM_3"/>
    <property type="match status" value="1"/>
</dbReference>
<dbReference type="RefSeq" id="WP_005461285.1">
    <property type="nucleotide sequence ID" value="NZ_CM001484.1"/>
</dbReference>
<dbReference type="STRING" id="928724.SacglDRAFT_00403"/>
<evidence type="ECO:0000313" key="9">
    <source>
        <dbReference type="Proteomes" id="UP000005087"/>
    </source>
</evidence>
<dbReference type="Pfam" id="PF00589">
    <property type="entry name" value="Phage_integrase"/>
    <property type="match status" value="1"/>
</dbReference>
<dbReference type="AlphaFoldDB" id="I1CXD4"/>
<evidence type="ECO:0000256" key="3">
    <source>
        <dbReference type="ARBA" id="ARBA00023125"/>
    </source>
</evidence>
<protein>
    <submittedName>
        <fullName evidence="8">Site-specific recombinase XerD</fullName>
    </submittedName>
</protein>
<dbReference type="CDD" id="cd01189">
    <property type="entry name" value="INT_ICEBs1_C_like"/>
    <property type="match status" value="1"/>
</dbReference>
<sequence>MAVDDLWYHRARDPETGERRPTKRHGRGKRWRVRWIDPETGQTRTQLFDRRADAERHDANMRADISRGQYVDPRAGKLTVAEYAEHWRRTQLHRQSTAERTERVIRRHIVPVLGALPLAQVRSSHIRGWVKDRAERLAPSTLATVYHGTLVPLFNAAVADKRIGSTPCVGIRLPEVPDTRYYIAKPEQVHALAEALPERYRAIVYLAAGCGWRGGEIFGLERDAIDFERREIHVRQQLTVVSGRSPFLAPPKTKTSIRTNELPVVVAEALRHHLETFRSLPEEIDDETDPRRPIRRPADLVFTRGDGRPIHRSDWSFIWRPAVEKAGLPKGFGLRDLRHYFATVLIFGGANVKTVQLAMGHTTPTVTLNTYVGYWPDAVDQTRSLVDSALGCTGDVPGGTD</sequence>
<feature type="domain" description="Core-binding (CB)" evidence="7">
    <location>
        <begin position="78"/>
        <end position="158"/>
    </location>
</feature>
<dbReference type="Gene3D" id="1.10.443.10">
    <property type="entry name" value="Intergrase catalytic core"/>
    <property type="match status" value="1"/>
</dbReference>
<dbReference type="InterPro" id="IPR011010">
    <property type="entry name" value="DNA_brk_join_enz"/>
</dbReference>
<dbReference type="GO" id="GO:0003677">
    <property type="term" value="F:DNA binding"/>
    <property type="evidence" value="ECO:0007669"/>
    <property type="project" value="UniProtKB-UniRule"/>
</dbReference>
<evidence type="ECO:0000256" key="5">
    <source>
        <dbReference type="PROSITE-ProRule" id="PRU01248"/>
    </source>
</evidence>
<dbReference type="EMBL" id="CM001484">
    <property type="protein sequence ID" value="EIE97358.1"/>
    <property type="molecule type" value="Genomic_DNA"/>
</dbReference>
<dbReference type="InterPro" id="IPR013762">
    <property type="entry name" value="Integrase-like_cat_sf"/>
</dbReference>
<dbReference type="PROSITE" id="PS51900">
    <property type="entry name" value="CB"/>
    <property type="match status" value="1"/>
</dbReference>
<dbReference type="InterPro" id="IPR004107">
    <property type="entry name" value="Integrase_SAM-like_N"/>
</dbReference>
<dbReference type="OrthoDB" id="1822491at2"/>